<evidence type="ECO:0000313" key="7">
    <source>
        <dbReference type="EMBL" id="KRL99072.1"/>
    </source>
</evidence>
<evidence type="ECO:0000259" key="6">
    <source>
        <dbReference type="Pfam" id="PF07687"/>
    </source>
</evidence>
<evidence type="ECO:0000256" key="1">
    <source>
        <dbReference type="ARBA" id="ARBA00022605"/>
    </source>
</evidence>
<feature type="binding site" evidence="5">
    <location>
        <position position="162"/>
    </location>
    <ligand>
        <name>Mn(2+)</name>
        <dbReference type="ChEBI" id="CHEBI:29035"/>
        <label>2</label>
    </ligand>
</feature>
<evidence type="ECO:0000256" key="5">
    <source>
        <dbReference type="PIRSR" id="PIRSR005962-1"/>
    </source>
</evidence>
<dbReference type="InterPro" id="IPR011650">
    <property type="entry name" value="Peptidase_M20_dimer"/>
</dbReference>
<dbReference type="Pfam" id="PF07687">
    <property type="entry name" value="M20_dimer"/>
    <property type="match status" value="1"/>
</dbReference>
<dbReference type="GO" id="GO:0046872">
    <property type="term" value="F:metal ion binding"/>
    <property type="evidence" value="ECO:0007669"/>
    <property type="project" value="UniProtKB-KW"/>
</dbReference>
<feature type="domain" description="Peptidase M20 dimerisation" evidence="6">
    <location>
        <begin position="185"/>
        <end position="282"/>
    </location>
</feature>
<dbReference type="SUPFAM" id="SSF55031">
    <property type="entry name" value="Bacterial exopeptidase dimerisation domain"/>
    <property type="match status" value="1"/>
</dbReference>
<feature type="binding site" evidence="5">
    <location>
        <position position="353"/>
    </location>
    <ligand>
        <name>Mn(2+)</name>
        <dbReference type="ChEBI" id="CHEBI:29035"/>
        <label>2</label>
    </ligand>
</feature>
<dbReference type="InterPro" id="IPR002933">
    <property type="entry name" value="Peptidase_M20"/>
</dbReference>
<dbReference type="GO" id="GO:0019877">
    <property type="term" value="P:diaminopimelate biosynthetic process"/>
    <property type="evidence" value="ECO:0007669"/>
    <property type="project" value="UniProtKB-KW"/>
</dbReference>
<feature type="binding site" evidence="5">
    <location>
        <position position="104"/>
    </location>
    <ligand>
        <name>Mn(2+)</name>
        <dbReference type="ChEBI" id="CHEBI:29035"/>
        <label>2</label>
    </ligand>
</feature>
<keyword evidence="5" id="KW-0464">Manganese</keyword>
<keyword evidence="5" id="KW-0479">Metal-binding</keyword>
<feature type="binding site" evidence="5">
    <location>
        <position position="102"/>
    </location>
    <ligand>
        <name>Mn(2+)</name>
        <dbReference type="ChEBI" id="CHEBI:29035"/>
        <label>2</label>
    </ligand>
</feature>
<dbReference type="Gene3D" id="3.30.70.360">
    <property type="match status" value="1"/>
</dbReference>
<keyword evidence="4" id="KW-0457">Lysine biosynthesis</keyword>
<dbReference type="PIRSF" id="PIRSF005962">
    <property type="entry name" value="Pept_M20D_amidohydro"/>
    <property type="match status" value="1"/>
</dbReference>
<evidence type="ECO:0000256" key="2">
    <source>
        <dbReference type="ARBA" id="ARBA00022801"/>
    </source>
</evidence>
<keyword evidence="1" id="KW-0028">Amino-acid biosynthesis</keyword>
<sequence>MDVDHTDTELEKKIINIFMELHRHPEVSNKEEWTTAFVKNKLAAAGIKILNIGVKTGVIAEIIGKAQSKRIIALRADIDALPVLEKTGLKYCSLNDGISHACGHDFHTAALLVAAEILNKKKDQLEGSIRLIFEPGEENHSGAKLMIAAGALAGVSAIFGMHNMPTIPCGIVALKSGALMASNDNFRIAVHGISAHAAMPHTGKDPIVTAATIITTLQTIISRNTSPFESAIVTIGSISGGKVNNVIPDEVIFKGTIRTFSEEERNYIKERFTQIVNNVGAAYGQQTVINWDKGPSPVNNDQEVTATVNRVAEKFMKVVTAQPSCADDDFATYEERVPGCYAFIGSQGSSNLHHSDLIVNPKALVYAVKLHVDTAITLLNINQEKS</sequence>
<dbReference type="InterPro" id="IPR017439">
    <property type="entry name" value="Amidohydrolase"/>
</dbReference>
<dbReference type="FunFam" id="3.30.70.360:FF:000001">
    <property type="entry name" value="N-acetyldiaminopimelate deacetylase"/>
    <property type="match status" value="1"/>
</dbReference>
<keyword evidence="8" id="KW-1185">Reference proteome</keyword>
<name>A0A0R1V0E1_9LACO</name>
<organism evidence="7 8">
    <name type="scientific">Liquorilactobacillus satsumensis DSM 16230 = JCM 12392</name>
    <dbReference type="NCBI Taxonomy" id="1423801"/>
    <lineage>
        <taxon>Bacteria</taxon>
        <taxon>Bacillati</taxon>
        <taxon>Bacillota</taxon>
        <taxon>Bacilli</taxon>
        <taxon>Lactobacillales</taxon>
        <taxon>Lactobacillaceae</taxon>
        <taxon>Liquorilactobacillus</taxon>
    </lineage>
</organism>
<dbReference type="InterPro" id="IPR036264">
    <property type="entry name" value="Bact_exopeptidase_dim_dom"/>
</dbReference>
<dbReference type="SUPFAM" id="SSF53187">
    <property type="entry name" value="Zn-dependent exopeptidases"/>
    <property type="match status" value="1"/>
</dbReference>
<gene>
    <name evidence="7" type="ORF">FD50_GL000347</name>
</gene>
<accession>A0A0R1V0E1</accession>
<dbReference type="PATRIC" id="fig|1423801.4.peg.354"/>
<dbReference type="NCBIfam" id="TIGR01891">
    <property type="entry name" value="amidohydrolases"/>
    <property type="match status" value="1"/>
</dbReference>
<protein>
    <submittedName>
        <fullName evidence="7">Amidohydrolase</fullName>
    </submittedName>
</protein>
<keyword evidence="2 7" id="KW-0378">Hydrolase</keyword>
<keyword evidence="3" id="KW-0220">Diaminopimelate biosynthesis</keyword>
<dbReference type="EMBL" id="AZFQ01000034">
    <property type="protein sequence ID" value="KRL99072.1"/>
    <property type="molecule type" value="Genomic_DNA"/>
</dbReference>
<dbReference type="PANTHER" id="PTHR11014">
    <property type="entry name" value="PEPTIDASE M20 FAMILY MEMBER"/>
    <property type="match status" value="1"/>
</dbReference>
<evidence type="ECO:0000256" key="3">
    <source>
        <dbReference type="ARBA" id="ARBA00022915"/>
    </source>
</evidence>
<dbReference type="GO" id="GO:0009085">
    <property type="term" value="P:lysine biosynthetic process"/>
    <property type="evidence" value="ECO:0007669"/>
    <property type="project" value="UniProtKB-KW"/>
</dbReference>
<comment type="cofactor">
    <cofactor evidence="5">
        <name>Mn(2+)</name>
        <dbReference type="ChEBI" id="CHEBI:29035"/>
    </cofactor>
    <text evidence="5">The Mn(2+) ion enhances activity.</text>
</comment>
<dbReference type="Proteomes" id="UP000051166">
    <property type="component" value="Unassembled WGS sequence"/>
</dbReference>
<evidence type="ECO:0000313" key="8">
    <source>
        <dbReference type="Proteomes" id="UP000051166"/>
    </source>
</evidence>
<dbReference type="Pfam" id="PF01546">
    <property type="entry name" value="Peptidase_M20"/>
    <property type="match status" value="1"/>
</dbReference>
<reference evidence="7 8" key="1">
    <citation type="journal article" date="2015" name="Genome Announc.">
        <title>Expanding the biotechnology potential of lactobacilli through comparative genomics of 213 strains and associated genera.</title>
        <authorList>
            <person name="Sun Z."/>
            <person name="Harris H.M."/>
            <person name="McCann A."/>
            <person name="Guo C."/>
            <person name="Argimon S."/>
            <person name="Zhang W."/>
            <person name="Yang X."/>
            <person name="Jeffery I.B."/>
            <person name="Cooney J.C."/>
            <person name="Kagawa T.F."/>
            <person name="Liu W."/>
            <person name="Song Y."/>
            <person name="Salvetti E."/>
            <person name="Wrobel A."/>
            <person name="Rasinkangas P."/>
            <person name="Parkhill J."/>
            <person name="Rea M.C."/>
            <person name="O'Sullivan O."/>
            <person name="Ritari J."/>
            <person name="Douillard F.P."/>
            <person name="Paul Ross R."/>
            <person name="Yang R."/>
            <person name="Briner A.E."/>
            <person name="Felis G.E."/>
            <person name="de Vos W.M."/>
            <person name="Barrangou R."/>
            <person name="Klaenhammer T.R."/>
            <person name="Caufield P.W."/>
            <person name="Cui Y."/>
            <person name="Zhang H."/>
            <person name="O'Toole P.W."/>
        </authorList>
    </citation>
    <scope>NUCLEOTIDE SEQUENCE [LARGE SCALE GENOMIC DNA]</scope>
    <source>
        <strain evidence="7 8">DSM 16230</strain>
    </source>
</reference>
<proteinExistence type="predicted"/>
<dbReference type="GO" id="GO:0050118">
    <property type="term" value="F:N-acetyldiaminopimelate deacetylase activity"/>
    <property type="evidence" value="ECO:0007669"/>
    <property type="project" value="UniProtKB-ARBA"/>
</dbReference>
<dbReference type="STRING" id="1423801.FD50_GL000347"/>
<dbReference type="AlphaFoldDB" id="A0A0R1V0E1"/>
<feature type="binding site" evidence="5">
    <location>
        <position position="138"/>
    </location>
    <ligand>
        <name>Mn(2+)</name>
        <dbReference type="ChEBI" id="CHEBI:29035"/>
        <label>2</label>
    </ligand>
</feature>
<dbReference type="PANTHER" id="PTHR11014:SF63">
    <property type="entry name" value="METALLOPEPTIDASE, PUTATIVE (AFU_ORTHOLOGUE AFUA_6G09600)-RELATED"/>
    <property type="match status" value="1"/>
</dbReference>
<comment type="caution">
    <text evidence="7">The sequence shown here is derived from an EMBL/GenBank/DDBJ whole genome shotgun (WGS) entry which is preliminary data.</text>
</comment>
<evidence type="ECO:0000256" key="4">
    <source>
        <dbReference type="ARBA" id="ARBA00023154"/>
    </source>
</evidence>
<dbReference type="Gene3D" id="3.40.630.10">
    <property type="entry name" value="Zn peptidases"/>
    <property type="match status" value="1"/>
</dbReference>